<dbReference type="RefSeq" id="WP_347339429.1">
    <property type="nucleotide sequence ID" value="NZ_AP024485.1"/>
</dbReference>
<proteinExistence type="predicted"/>
<protein>
    <recommendedName>
        <fullName evidence="1">GyrI-like small molecule binding domain-containing protein</fullName>
    </recommendedName>
</protein>
<dbReference type="Proteomes" id="UP001053296">
    <property type="component" value="Chromosome"/>
</dbReference>
<dbReference type="SUPFAM" id="SSF55136">
    <property type="entry name" value="Probable bacterial effector-binding domain"/>
    <property type="match status" value="1"/>
</dbReference>
<sequence>MIAQPEWIDEELVGTHISIVEKKKKIRLEQLRFEEFHEGDTAQIMHIGPFSEEGPTIQKLHDFIRSMDGVRTGLHHEVYLSDIRRAKPENWKTIIRQPFQK</sequence>
<name>A0ABN6EUH7_9BACT</name>
<evidence type="ECO:0000313" key="2">
    <source>
        <dbReference type="EMBL" id="BCS88761.1"/>
    </source>
</evidence>
<feature type="domain" description="GyrI-like small molecule binding" evidence="1">
    <location>
        <begin position="5"/>
        <end position="96"/>
    </location>
</feature>
<evidence type="ECO:0000259" key="1">
    <source>
        <dbReference type="Pfam" id="PF06445"/>
    </source>
</evidence>
<dbReference type="Pfam" id="PF06445">
    <property type="entry name" value="GyrI-like"/>
    <property type="match status" value="1"/>
</dbReference>
<organism evidence="2 3">
    <name type="scientific">Pseudodesulfovibrio sediminis</name>
    <dbReference type="NCBI Taxonomy" id="2810563"/>
    <lineage>
        <taxon>Bacteria</taxon>
        <taxon>Pseudomonadati</taxon>
        <taxon>Thermodesulfobacteriota</taxon>
        <taxon>Desulfovibrionia</taxon>
        <taxon>Desulfovibrionales</taxon>
        <taxon>Desulfovibrionaceae</taxon>
    </lineage>
</organism>
<accession>A0ABN6EUH7</accession>
<reference evidence="2" key="1">
    <citation type="journal article" date="2022" name="Arch. Microbiol.">
        <title>Pseudodesulfovibrio sediminis sp. nov., a mesophilic and neutrophilic sulfate-reducing bacterium isolated from sediment of a brackish lake.</title>
        <authorList>
            <person name="Takahashi A."/>
            <person name="Kojima H."/>
            <person name="Watanabe M."/>
            <person name="Fukui M."/>
        </authorList>
    </citation>
    <scope>NUCLEOTIDE SEQUENCE</scope>
    <source>
        <strain evidence="2">SF6</strain>
    </source>
</reference>
<dbReference type="EMBL" id="AP024485">
    <property type="protein sequence ID" value="BCS88761.1"/>
    <property type="molecule type" value="Genomic_DNA"/>
</dbReference>
<gene>
    <name evidence="2" type="ORF">PSDVSF_20030</name>
</gene>
<keyword evidence="3" id="KW-1185">Reference proteome</keyword>
<evidence type="ECO:0000313" key="3">
    <source>
        <dbReference type="Proteomes" id="UP001053296"/>
    </source>
</evidence>
<dbReference type="InterPro" id="IPR029442">
    <property type="entry name" value="GyrI-like"/>
</dbReference>
<dbReference type="Gene3D" id="3.20.80.10">
    <property type="entry name" value="Regulatory factor, effector binding domain"/>
    <property type="match status" value="1"/>
</dbReference>
<dbReference type="InterPro" id="IPR011256">
    <property type="entry name" value="Reg_factor_effector_dom_sf"/>
</dbReference>